<keyword evidence="1" id="KW-1133">Transmembrane helix</keyword>
<name>A0AAV4FCD2_9GAST</name>
<reference evidence="2 3" key="1">
    <citation type="journal article" date="2021" name="Elife">
        <title>Chloroplast acquisition without the gene transfer in kleptoplastic sea slugs, Plakobranchus ocellatus.</title>
        <authorList>
            <person name="Maeda T."/>
            <person name="Takahashi S."/>
            <person name="Yoshida T."/>
            <person name="Shimamura S."/>
            <person name="Takaki Y."/>
            <person name="Nagai Y."/>
            <person name="Toyoda A."/>
            <person name="Suzuki Y."/>
            <person name="Arimoto A."/>
            <person name="Ishii H."/>
            <person name="Satoh N."/>
            <person name="Nishiyama T."/>
            <person name="Hasebe M."/>
            <person name="Maruyama T."/>
            <person name="Minagawa J."/>
            <person name="Obokata J."/>
            <person name="Shigenobu S."/>
        </authorList>
    </citation>
    <scope>NUCLEOTIDE SEQUENCE [LARGE SCALE GENOMIC DNA]</scope>
</reference>
<dbReference type="AlphaFoldDB" id="A0AAV4FCD2"/>
<evidence type="ECO:0000313" key="3">
    <source>
        <dbReference type="Proteomes" id="UP000762676"/>
    </source>
</evidence>
<gene>
    <name evidence="2" type="ORF">ElyMa_005644400</name>
</gene>
<accession>A0AAV4FCD2</accession>
<keyword evidence="1" id="KW-0472">Membrane</keyword>
<dbReference type="Proteomes" id="UP000762676">
    <property type="component" value="Unassembled WGS sequence"/>
</dbReference>
<evidence type="ECO:0000313" key="2">
    <source>
        <dbReference type="EMBL" id="GFR70025.1"/>
    </source>
</evidence>
<feature type="transmembrane region" description="Helical" evidence="1">
    <location>
        <begin position="20"/>
        <end position="40"/>
    </location>
</feature>
<evidence type="ECO:0000256" key="1">
    <source>
        <dbReference type="SAM" id="Phobius"/>
    </source>
</evidence>
<keyword evidence="1" id="KW-0812">Transmembrane</keyword>
<dbReference type="EMBL" id="BMAT01011294">
    <property type="protein sequence ID" value="GFR70025.1"/>
    <property type="molecule type" value="Genomic_DNA"/>
</dbReference>
<feature type="transmembrane region" description="Helical" evidence="1">
    <location>
        <begin position="46"/>
        <end position="70"/>
    </location>
</feature>
<keyword evidence="3" id="KW-1185">Reference proteome</keyword>
<proteinExistence type="predicted"/>
<sequence length="148" mass="16334">MGLPEHNGADRKRPRGKAIVLYIVLTSTIFAIISPTGIVSNTINRFMAIVIIMIISIITSTKTNIVVILLTNVKVVSDDLYPVRAEDNGPYPDRCSKILRLHCMFRGQFLGDKSHGQHEPSIVRSLATDHCPVIITMSSGLGTRHLDK</sequence>
<organism evidence="2 3">
    <name type="scientific">Elysia marginata</name>
    <dbReference type="NCBI Taxonomy" id="1093978"/>
    <lineage>
        <taxon>Eukaryota</taxon>
        <taxon>Metazoa</taxon>
        <taxon>Spiralia</taxon>
        <taxon>Lophotrochozoa</taxon>
        <taxon>Mollusca</taxon>
        <taxon>Gastropoda</taxon>
        <taxon>Heterobranchia</taxon>
        <taxon>Euthyneura</taxon>
        <taxon>Panpulmonata</taxon>
        <taxon>Sacoglossa</taxon>
        <taxon>Placobranchoidea</taxon>
        <taxon>Plakobranchidae</taxon>
        <taxon>Elysia</taxon>
    </lineage>
</organism>
<comment type="caution">
    <text evidence="2">The sequence shown here is derived from an EMBL/GenBank/DDBJ whole genome shotgun (WGS) entry which is preliminary data.</text>
</comment>
<protein>
    <submittedName>
        <fullName evidence="2">Uncharacterized protein</fullName>
    </submittedName>
</protein>